<protein>
    <submittedName>
        <fullName evidence="1">Uncharacterized protein</fullName>
    </submittedName>
</protein>
<proteinExistence type="predicted"/>
<dbReference type="Proteomes" id="UP001595818">
    <property type="component" value="Unassembled WGS sequence"/>
</dbReference>
<accession>A0ABV9SWE7</accession>
<organism evidence="1 2">
    <name type="scientific">Negadavirga shengliensis</name>
    <dbReference type="NCBI Taxonomy" id="1389218"/>
    <lineage>
        <taxon>Bacteria</taxon>
        <taxon>Pseudomonadati</taxon>
        <taxon>Bacteroidota</taxon>
        <taxon>Cytophagia</taxon>
        <taxon>Cytophagales</taxon>
        <taxon>Cyclobacteriaceae</taxon>
        <taxon>Negadavirga</taxon>
    </lineage>
</organism>
<evidence type="ECO:0000313" key="2">
    <source>
        <dbReference type="Proteomes" id="UP001595818"/>
    </source>
</evidence>
<evidence type="ECO:0000313" key="1">
    <source>
        <dbReference type="EMBL" id="MFC4870701.1"/>
    </source>
</evidence>
<keyword evidence="2" id="KW-1185">Reference proteome</keyword>
<dbReference type="EMBL" id="JBHSJJ010000002">
    <property type="protein sequence ID" value="MFC4870701.1"/>
    <property type="molecule type" value="Genomic_DNA"/>
</dbReference>
<reference evidence="2" key="1">
    <citation type="journal article" date="2019" name="Int. J. Syst. Evol. Microbiol.">
        <title>The Global Catalogue of Microorganisms (GCM) 10K type strain sequencing project: providing services to taxonomists for standard genome sequencing and annotation.</title>
        <authorList>
            <consortium name="The Broad Institute Genomics Platform"/>
            <consortium name="The Broad Institute Genome Sequencing Center for Infectious Disease"/>
            <person name="Wu L."/>
            <person name="Ma J."/>
        </authorList>
    </citation>
    <scope>NUCLEOTIDE SEQUENCE [LARGE SCALE GENOMIC DNA]</scope>
    <source>
        <strain evidence="2">CGMCC 4.7466</strain>
    </source>
</reference>
<comment type="caution">
    <text evidence="1">The sequence shown here is derived from an EMBL/GenBank/DDBJ whole genome shotgun (WGS) entry which is preliminary data.</text>
</comment>
<sequence>MNQTRRPSVRKFSSEGQKTWMTDDDQKILFGECWMNPKTPGWM</sequence>
<gene>
    <name evidence="1" type="ORF">ACFPFU_03315</name>
</gene>
<name>A0ABV9SWE7_9BACT</name>